<evidence type="ECO:0000256" key="1">
    <source>
        <dbReference type="SAM" id="MobiDB-lite"/>
    </source>
</evidence>
<dbReference type="Proteomes" id="UP000011086">
    <property type="component" value="Unassembled WGS sequence"/>
</dbReference>
<dbReference type="EMBL" id="JH793381">
    <property type="protein sequence ID" value="ELQ32334.1"/>
    <property type="molecule type" value="Genomic_DNA"/>
</dbReference>
<organism evidence="2">
    <name type="scientific">Pyricularia oryzae (strain Y34)</name>
    <name type="common">Rice blast fungus</name>
    <name type="synonym">Magnaporthe oryzae</name>
    <dbReference type="NCBI Taxonomy" id="1143189"/>
    <lineage>
        <taxon>Eukaryota</taxon>
        <taxon>Fungi</taxon>
        <taxon>Dikarya</taxon>
        <taxon>Ascomycota</taxon>
        <taxon>Pezizomycotina</taxon>
        <taxon>Sordariomycetes</taxon>
        <taxon>Sordariomycetidae</taxon>
        <taxon>Magnaporthales</taxon>
        <taxon>Pyriculariaceae</taxon>
        <taxon>Pyricularia</taxon>
    </lineage>
</organism>
<evidence type="ECO:0000313" key="2">
    <source>
        <dbReference type="EMBL" id="ELQ32334.1"/>
    </source>
</evidence>
<protein>
    <submittedName>
        <fullName evidence="2">Uncharacterized protein</fullName>
    </submittedName>
</protein>
<feature type="region of interest" description="Disordered" evidence="1">
    <location>
        <begin position="1"/>
        <end position="30"/>
    </location>
</feature>
<sequence>MYSTEQEARCFLGKPDATDEQDDLKTPTTNADELGGIAAEFGSKIVPVKLLDQENILIGKIFGYPNKKAQAYYKLGTDFA</sequence>
<proteinExistence type="predicted"/>
<name>A0AA97NLG8_PYRO3</name>
<reference evidence="2" key="1">
    <citation type="journal article" date="2012" name="PLoS Genet.">
        <title>Comparative analysis of the genomes of two field isolates of the rice blast fungus Magnaporthe oryzae.</title>
        <authorList>
            <person name="Xue M."/>
            <person name="Yang J."/>
            <person name="Li Z."/>
            <person name="Hu S."/>
            <person name="Yao N."/>
            <person name="Dean R.A."/>
            <person name="Zhao W."/>
            <person name="Shen M."/>
            <person name="Zhang H."/>
            <person name="Li C."/>
            <person name="Liu L."/>
            <person name="Cao L."/>
            <person name="Xu X."/>
            <person name="Xing Y."/>
            <person name="Hsiang T."/>
            <person name="Zhang Z."/>
            <person name="Xu J.R."/>
            <person name="Peng Y.L."/>
        </authorList>
    </citation>
    <scope>NUCLEOTIDE SEQUENCE</scope>
    <source>
        <strain evidence="2">Y34</strain>
    </source>
</reference>
<accession>A0AA97NLG8</accession>
<dbReference type="AlphaFoldDB" id="A0AA97NLG8"/>
<gene>
    <name evidence="2" type="ORF">OOU_Y34scaffold01184g3</name>
</gene>